<dbReference type="InterPro" id="IPR050261">
    <property type="entry name" value="FrsA_esterase"/>
</dbReference>
<gene>
    <name evidence="3" type="ORF">OU5_4141</name>
</gene>
<dbReference type="SUPFAM" id="SSF53474">
    <property type="entry name" value="alpha/beta-Hydrolases"/>
    <property type="match status" value="1"/>
</dbReference>
<dbReference type="PANTHER" id="PTHR22946:SF5">
    <property type="entry name" value="PEPTIDASE S9 PROLYL OLIGOPEPTIDASE CATALYTIC DOMAIN-CONTAINING PROTEIN"/>
    <property type="match status" value="1"/>
</dbReference>
<dbReference type="InterPro" id="IPR002471">
    <property type="entry name" value="Pept_S9_AS"/>
</dbReference>
<dbReference type="PANTHER" id="PTHR22946">
    <property type="entry name" value="DIENELACTONE HYDROLASE DOMAIN-CONTAINING PROTEIN-RELATED"/>
    <property type="match status" value="1"/>
</dbReference>
<dbReference type="InterPro" id="IPR001375">
    <property type="entry name" value="Peptidase_S9_cat"/>
</dbReference>
<feature type="domain" description="Peptidase S9 prolyl oligopeptidase catalytic" evidence="2">
    <location>
        <begin position="52"/>
        <end position="240"/>
    </location>
</feature>
<reference evidence="3 4" key="1">
    <citation type="journal article" date="2012" name="J. Bacteriol.">
        <title>Genome sequence of cold-adapted Pseudomonas mandelii strain JR-1.</title>
        <authorList>
            <person name="Jang S.H."/>
            <person name="Kim J."/>
            <person name="Kim J."/>
            <person name="Hong S."/>
            <person name="Lee C."/>
        </authorList>
    </citation>
    <scope>NUCLEOTIDE SEQUENCE [LARGE SCALE GENOMIC DNA]</scope>
    <source>
        <strain evidence="3 4">JR-1</strain>
    </source>
</reference>
<dbReference type="EMBL" id="CP005960">
    <property type="protein sequence ID" value="AHZ71220.1"/>
    <property type="molecule type" value="Genomic_DNA"/>
</dbReference>
<dbReference type="OrthoDB" id="8638755at2"/>
<dbReference type="GeneID" id="46429903"/>
<proteinExistence type="predicted"/>
<dbReference type="Proteomes" id="UP000026913">
    <property type="component" value="Chromosome"/>
</dbReference>
<evidence type="ECO:0000313" key="4">
    <source>
        <dbReference type="Proteomes" id="UP000026913"/>
    </source>
</evidence>
<dbReference type="AlphaFoldDB" id="A0A024EF79"/>
<accession>A0A024EF79</accession>
<evidence type="ECO:0000313" key="3">
    <source>
        <dbReference type="EMBL" id="AHZ71220.1"/>
    </source>
</evidence>
<dbReference type="GO" id="GO:0004252">
    <property type="term" value="F:serine-type endopeptidase activity"/>
    <property type="evidence" value="ECO:0007669"/>
    <property type="project" value="InterPro"/>
</dbReference>
<name>A0A024EF79_9PSED</name>
<evidence type="ECO:0000259" key="2">
    <source>
        <dbReference type="Pfam" id="PF00326"/>
    </source>
</evidence>
<dbReference type="InterPro" id="IPR029058">
    <property type="entry name" value="AB_hydrolase_fold"/>
</dbReference>
<dbReference type="GO" id="GO:0006508">
    <property type="term" value="P:proteolysis"/>
    <property type="evidence" value="ECO:0007669"/>
    <property type="project" value="InterPro"/>
</dbReference>
<sequence length="252" mass="27875">MTARSETIQIDIDDEQMSGTFLSPKSKVPGVLFVHGWGGSQERDLERAKGIAGLGCVCLTFDLRGHTGGTGIPLTRVTREDNLRDLLAAYDRLLAHPALDTSAIAVVGTSYGGYLASILTSLRPVRWLALRVPALYRDDQWHTPKRELDKADLRDYRNTLVRADSNRALHACSQFTGDVLLVESETDDYVPHATIMSYRAACQQTHSLTHRIIDGADHALSEPVSQQAYTSILVDWITEMVVGERLSIIQSK</sequence>
<dbReference type="Gene3D" id="3.40.50.1820">
    <property type="entry name" value="alpha/beta hydrolase"/>
    <property type="match status" value="1"/>
</dbReference>
<dbReference type="RefSeq" id="WP_010467301.1">
    <property type="nucleotide sequence ID" value="NZ_CP005960.1"/>
</dbReference>
<protein>
    <recommendedName>
        <fullName evidence="2">Peptidase S9 prolyl oligopeptidase catalytic domain-containing protein</fullName>
    </recommendedName>
</protein>
<dbReference type="Pfam" id="PF00326">
    <property type="entry name" value="Peptidase_S9"/>
    <property type="match status" value="1"/>
</dbReference>
<organism evidence="3 4">
    <name type="scientific">Pseudomonas mandelii JR-1</name>
    <dbReference type="NCBI Taxonomy" id="1147786"/>
    <lineage>
        <taxon>Bacteria</taxon>
        <taxon>Pseudomonadati</taxon>
        <taxon>Pseudomonadota</taxon>
        <taxon>Gammaproteobacteria</taxon>
        <taxon>Pseudomonadales</taxon>
        <taxon>Pseudomonadaceae</taxon>
        <taxon>Pseudomonas</taxon>
    </lineage>
</organism>
<keyword evidence="1" id="KW-0378">Hydrolase</keyword>
<dbReference type="KEGG" id="pman:OU5_4141"/>
<evidence type="ECO:0000256" key="1">
    <source>
        <dbReference type="ARBA" id="ARBA00022801"/>
    </source>
</evidence>
<dbReference type="HOGENOM" id="CLU_1077145_0_0_6"/>
<dbReference type="PROSITE" id="PS00708">
    <property type="entry name" value="PRO_ENDOPEP_SER"/>
    <property type="match status" value="1"/>
</dbReference>